<evidence type="ECO:0000313" key="10">
    <source>
        <dbReference type="Proteomes" id="UP000800097"/>
    </source>
</evidence>
<feature type="region of interest" description="Disordered" evidence="7">
    <location>
        <begin position="400"/>
        <end position="496"/>
    </location>
</feature>
<evidence type="ECO:0000256" key="3">
    <source>
        <dbReference type="ARBA" id="ARBA00023125"/>
    </source>
</evidence>
<keyword evidence="5" id="KW-0539">Nucleus</keyword>
<evidence type="ECO:0000259" key="8">
    <source>
        <dbReference type="PROSITE" id="PS50217"/>
    </source>
</evidence>
<protein>
    <recommendedName>
        <fullName evidence="8">BZIP domain-containing protein</fullName>
    </recommendedName>
</protein>
<dbReference type="EMBL" id="ML986486">
    <property type="protein sequence ID" value="KAF2279572.1"/>
    <property type="molecule type" value="Genomic_DNA"/>
</dbReference>
<dbReference type="GO" id="GO:0005634">
    <property type="term" value="C:nucleus"/>
    <property type="evidence" value="ECO:0007669"/>
    <property type="project" value="UniProtKB-SubCell"/>
</dbReference>
<keyword evidence="4" id="KW-0804">Transcription</keyword>
<feature type="domain" description="BZIP" evidence="8">
    <location>
        <begin position="482"/>
        <end position="545"/>
    </location>
</feature>
<dbReference type="PANTHER" id="PTHR19304">
    <property type="entry name" value="CYCLIC-AMP RESPONSE ELEMENT BINDING PROTEIN"/>
    <property type="match status" value="1"/>
</dbReference>
<dbReference type="SMART" id="SM00338">
    <property type="entry name" value="BRLZ"/>
    <property type="match status" value="1"/>
</dbReference>
<dbReference type="AlphaFoldDB" id="A0A6A6JSN9"/>
<organism evidence="9 10">
    <name type="scientific">Westerdykella ornata</name>
    <dbReference type="NCBI Taxonomy" id="318751"/>
    <lineage>
        <taxon>Eukaryota</taxon>
        <taxon>Fungi</taxon>
        <taxon>Dikarya</taxon>
        <taxon>Ascomycota</taxon>
        <taxon>Pezizomycotina</taxon>
        <taxon>Dothideomycetes</taxon>
        <taxon>Pleosporomycetidae</taxon>
        <taxon>Pleosporales</taxon>
        <taxon>Sporormiaceae</taxon>
        <taxon>Westerdykella</taxon>
    </lineage>
</organism>
<evidence type="ECO:0000256" key="4">
    <source>
        <dbReference type="ARBA" id="ARBA00023163"/>
    </source>
</evidence>
<feature type="region of interest" description="Disordered" evidence="7">
    <location>
        <begin position="215"/>
        <end position="234"/>
    </location>
</feature>
<evidence type="ECO:0000313" key="9">
    <source>
        <dbReference type="EMBL" id="KAF2279572.1"/>
    </source>
</evidence>
<name>A0A6A6JSN9_WESOR</name>
<reference evidence="9" key="1">
    <citation type="journal article" date="2020" name="Stud. Mycol.">
        <title>101 Dothideomycetes genomes: a test case for predicting lifestyles and emergence of pathogens.</title>
        <authorList>
            <person name="Haridas S."/>
            <person name="Albert R."/>
            <person name="Binder M."/>
            <person name="Bloem J."/>
            <person name="Labutti K."/>
            <person name="Salamov A."/>
            <person name="Andreopoulos B."/>
            <person name="Baker S."/>
            <person name="Barry K."/>
            <person name="Bills G."/>
            <person name="Bluhm B."/>
            <person name="Cannon C."/>
            <person name="Castanera R."/>
            <person name="Culley D."/>
            <person name="Daum C."/>
            <person name="Ezra D."/>
            <person name="Gonzalez J."/>
            <person name="Henrissat B."/>
            <person name="Kuo A."/>
            <person name="Liang C."/>
            <person name="Lipzen A."/>
            <person name="Lutzoni F."/>
            <person name="Magnuson J."/>
            <person name="Mondo S."/>
            <person name="Nolan M."/>
            <person name="Ohm R."/>
            <person name="Pangilinan J."/>
            <person name="Park H.-J."/>
            <person name="Ramirez L."/>
            <person name="Alfaro M."/>
            <person name="Sun H."/>
            <person name="Tritt A."/>
            <person name="Yoshinaga Y."/>
            <person name="Zwiers L.-H."/>
            <person name="Turgeon B."/>
            <person name="Goodwin S."/>
            <person name="Spatafora J."/>
            <person name="Crous P."/>
            <person name="Grigoriev I."/>
        </authorList>
    </citation>
    <scope>NUCLEOTIDE SEQUENCE</scope>
    <source>
        <strain evidence="9">CBS 379.55</strain>
    </source>
</reference>
<keyword evidence="10" id="KW-1185">Reference proteome</keyword>
<gene>
    <name evidence="9" type="ORF">EI97DRAFT_439898</name>
</gene>
<dbReference type="Gene3D" id="1.20.5.170">
    <property type="match status" value="1"/>
</dbReference>
<comment type="subcellular location">
    <subcellularLocation>
        <location evidence="1">Nucleus</location>
    </subcellularLocation>
</comment>
<evidence type="ECO:0000256" key="2">
    <source>
        <dbReference type="ARBA" id="ARBA00023015"/>
    </source>
</evidence>
<dbReference type="SUPFAM" id="SSF57959">
    <property type="entry name" value="Leucine zipper domain"/>
    <property type="match status" value="1"/>
</dbReference>
<evidence type="ECO:0000256" key="6">
    <source>
        <dbReference type="SAM" id="Coils"/>
    </source>
</evidence>
<dbReference type="InterPro" id="IPR051027">
    <property type="entry name" value="bZIP_transcription_factors"/>
</dbReference>
<keyword evidence="3" id="KW-0238">DNA-binding</keyword>
<accession>A0A6A6JSN9</accession>
<dbReference type="CDD" id="cd14687">
    <property type="entry name" value="bZIP_ATF2"/>
    <property type="match status" value="1"/>
</dbReference>
<dbReference type="GO" id="GO:0003677">
    <property type="term" value="F:DNA binding"/>
    <property type="evidence" value="ECO:0007669"/>
    <property type="project" value="UniProtKB-KW"/>
</dbReference>
<dbReference type="InterPro" id="IPR002112">
    <property type="entry name" value="Leuzip_Jun"/>
</dbReference>
<proteinExistence type="predicted"/>
<dbReference type="GeneID" id="54552764"/>
<feature type="coiled-coil region" evidence="6">
    <location>
        <begin position="507"/>
        <end position="541"/>
    </location>
</feature>
<dbReference type="GO" id="GO:0003700">
    <property type="term" value="F:DNA-binding transcription factor activity"/>
    <property type="evidence" value="ECO:0007669"/>
    <property type="project" value="InterPro"/>
</dbReference>
<feature type="region of interest" description="Disordered" evidence="7">
    <location>
        <begin position="356"/>
        <end position="375"/>
    </location>
</feature>
<evidence type="ECO:0000256" key="5">
    <source>
        <dbReference type="ARBA" id="ARBA00023242"/>
    </source>
</evidence>
<dbReference type="Proteomes" id="UP000800097">
    <property type="component" value="Unassembled WGS sequence"/>
</dbReference>
<dbReference type="PROSITE" id="PS50217">
    <property type="entry name" value="BZIP"/>
    <property type="match status" value="1"/>
</dbReference>
<dbReference type="Pfam" id="PF00170">
    <property type="entry name" value="bZIP_1"/>
    <property type="match status" value="1"/>
</dbReference>
<dbReference type="InterPro" id="IPR004827">
    <property type="entry name" value="bZIP"/>
</dbReference>
<dbReference type="RefSeq" id="XP_033657111.1">
    <property type="nucleotide sequence ID" value="XM_033799589.1"/>
</dbReference>
<dbReference type="PRINTS" id="PR00043">
    <property type="entry name" value="LEUZIPPRJUN"/>
</dbReference>
<sequence length="638" mass="69663">MDEVEMHCRAEMPGLSRTFPSLDIGQLLICRAASLVSASISTSPGLLQAGTGSEAVPTGPTIRQSVSISTATHGSPNRQMRDVPRELPSQPLPEADGYVNVRFLQSGRFIVVLLLSTAIFCAQVEFRRRERMQHVMAKRTAPGQPQNVWKPADAKRLGMRANAIARPRNRGQMQLTIVSTATLEEPRAPPQGWTCNGGVGRRIVVKGDDYPTADYYRTKDSPQAHMSRSPAPFPPSSRPPFVFTFCYNCESSPSFRPAHSSFPHALDLDFKSALQTSFPLPPSSMQQAMEANAYPWANDTFLAINSSDMNDACALNPSAKWPAFSSGHEHSFPPSNFTMPALVSDSTVERYGQITPPEELSPAVPNSEPLPPTSALPDHMQAVLGWASQQQMQDLANYDPSAPLQHHQQQTTLAQTPDSGRVSKRRRTTTKQTVTNEIAAAPAPQEQTEIPQPPKRKRGRPKSNPQPKQDAMSTEDCPFQVSSARQSHLEKNRVAAHKCRQRRKEYIQGLENRAREYTETNKALKDEVTKLRSDVLELKNVLLSHAGCGCWAIDEYLAQCAGDLLGVSNPFLASGHKTSQQSAAPSVATEPSAREMSTETAIVSAGDRASSQEQDLDGYGGLELINDSDDGDPVGSCG</sequence>
<keyword evidence="2" id="KW-0805">Transcription regulation</keyword>
<feature type="compositionally biased region" description="Low complexity" evidence="7">
    <location>
        <begin position="402"/>
        <end position="417"/>
    </location>
</feature>
<keyword evidence="6" id="KW-0175">Coiled coil</keyword>
<evidence type="ECO:0000256" key="7">
    <source>
        <dbReference type="SAM" id="MobiDB-lite"/>
    </source>
</evidence>
<feature type="region of interest" description="Disordered" evidence="7">
    <location>
        <begin position="575"/>
        <end position="638"/>
    </location>
</feature>
<evidence type="ECO:0000256" key="1">
    <source>
        <dbReference type="ARBA" id="ARBA00004123"/>
    </source>
</evidence>
<dbReference type="OrthoDB" id="295274at2759"/>
<dbReference type="InterPro" id="IPR046347">
    <property type="entry name" value="bZIP_sf"/>
</dbReference>